<accession>A0A0E9WQ90</accession>
<reference evidence="1" key="2">
    <citation type="journal article" date="2015" name="Fish Shellfish Immunol.">
        <title>Early steps in the European eel (Anguilla anguilla)-Vibrio vulnificus interaction in the gills: Role of the RtxA13 toxin.</title>
        <authorList>
            <person name="Callol A."/>
            <person name="Pajuelo D."/>
            <person name="Ebbesson L."/>
            <person name="Teles M."/>
            <person name="MacKenzie S."/>
            <person name="Amaro C."/>
        </authorList>
    </citation>
    <scope>NUCLEOTIDE SEQUENCE</scope>
</reference>
<organism evidence="1">
    <name type="scientific">Anguilla anguilla</name>
    <name type="common">European freshwater eel</name>
    <name type="synonym">Muraena anguilla</name>
    <dbReference type="NCBI Taxonomy" id="7936"/>
    <lineage>
        <taxon>Eukaryota</taxon>
        <taxon>Metazoa</taxon>
        <taxon>Chordata</taxon>
        <taxon>Craniata</taxon>
        <taxon>Vertebrata</taxon>
        <taxon>Euteleostomi</taxon>
        <taxon>Actinopterygii</taxon>
        <taxon>Neopterygii</taxon>
        <taxon>Teleostei</taxon>
        <taxon>Anguilliformes</taxon>
        <taxon>Anguillidae</taxon>
        <taxon>Anguilla</taxon>
    </lineage>
</organism>
<dbReference type="AlphaFoldDB" id="A0A0E9WQ90"/>
<evidence type="ECO:0000313" key="1">
    <source>
        <dbReference type="EMBL" id="JAH92589.1"/>
    </source>
</evidence>
<reference evidence="1" key="1">
    <citation type="submission" date="2014-11" db="EMBL/GenBank/DDBJ databases">
        <authorList>
            <person name="Amaro Gonzalez C."/>
        </authorList>
    </citation>
    <scope>NUCLEOTIDE SEQUENCE</scope>
</reference>
<proteinExistence type="predicted"/>
<protein>
    <submittedName>
        <fullName evidence="1">Uncharacterized protein</fullName>
    </submittedName>
</protein>
<sequence length="86" mass="9768">MPVYLLATLRLFSRSMQHRTARRHSSVHPLADRIDKFHGISKKPRPLSHSHWAIKLQGNGGNVTRSSLEHKLECGCNKVISIVNFV</sequence>
<dbReference type="EMBL" id="GBXM01015988">
    <property type="protein sequence ID" value="JAH92589.1"/>
    <property type="molecule type" value="Transcribed_RNA"/>
</dbReference>
<name>A0A0E9WQ90_ANGAN</name>